<dbReference type="Proteomes" id="UP001500984">
    <property type="component" value="Unassembled WGS sequence"/>
</dbReference>
<dbReference type="PROSITE" id="PS01081">
    <property type="entry name" value="HTH_TETR_1"/>
    <property type="match status" value="1"/>
</dbReference>
<gene>
    <name evidence="4" type="ORF">GCM10009823_28630</name>
</gene>
<dbReference type="RefSeq" id="WP_291799494.1">
    <property type="nucleotide sequence ID" value="NZ_BAAAPZ010000017.1"/>
</dbReference>
<comment type="caution">
    <text evidence="4">The sequence shown here is derived from an EMBL/GenBank/DDBJ whole genome shotgun (WGS) entry which is preliminary data.</text>
</comment>
<dbReference type="Gene3D" id="1.10.357.10">
    <property type="entry name" value="Tetracycline Repressor, domain 2"/>
    <property type="match status" value="1"/>
</dbReference>
<evidence type="ECO:0000259" key="3">
    <source>
        <dbReference type="PROSITE" id="PS50977"/>
    </source>
</evidence>
<keyword evidence="1 2" id="KW-0238">DNA-binding</keyword>
<dbReference type="InterPro" id="IPR001647">
    <property type="entry name" value="HTH_TetR"/>
</dbReference>
<dbReference type="InterPro" id="IPR023772">
    <property type="entry name" value="DNA-bd_HTH_TetR-type_CS"/>
</dbReference>
<dbReference type="SUPFAM" id="SSF46689">
    <property type="entry name" value="Homeodomain-like"/>
    <property type="match status" value="1"/>
</dbReference>
<evidence type="ECO:0000313" key="4">
    <source>
        <dbReference type="EMBL" id="GAA2104128.1"/>
    </source>
</evidence>
<dbReference type="EMBL" id="BAAAPZ010000017">
    <property type="protein sequence ID" value="GAA2104128.1"/>
    <property type="molecule type" value="Genomic_DNA"/>
</dbReference>
<evidence type="ECO:0000256" key="1">
    <source>
        <dbReference type="ARBA" id="ARBA00023125"/>
    </source>
</evidence>
<organism evidence="4 5">
    <name type="scientific">Brevibacterium salitolerans</name>
    <dbReference type="NCBI Taxonomy" id="1403566"/>
    <lineage>
        <taxon>Bacteria</taxon>
        <taxon>Bacillati</taxon>
        <taxon>Actinomycetota</taxon>
        <taxon>Actinomycetes</taxon>
        <taxon>Micrococcales</taxon>
        <taxon>Brevibacteriaceae</taxon>
        <taxon>Brevibacterium</taxon>
    </lineage>
</organism>
<dbReference type="Pfam" id="PF00440">
    <property type="entry name" value="TetR_N"/>
    <property type="match status" value="1"/>
</dbReference>
<dbReference type="PANTHER" id="PTHR43479">
    <property type="entry name" value="ACREF/ENVCD OPERON REPRESSOR-RELATED"/>
    <property type="match status" value="1"/>
</dbReference>
<name>A0ABP5IPK1_9MICO</name>
<sequence>MAENRRTRRTKRALKEAIVSLVLERGYESVTIEDITEEADISRATFYAYFKDKQALLTQIVLDLQEGLRERLADLRLRERSYFSGDAVRILFEHAAEERDAYRVILRGEGNGIALRRFVDERTASSRAIFEKRAELTGAQFRLDPEILTRAWVGEQVTVLQWWLEPEVPPMSAAEVARILTDLSIHGRMWASGFDAVPEVPKGELGQPLSAEPASPGP</sequence>
<dbReference type="PANTHER" id="PTHR43479:SF7">
    <property type="entry name" value="TETR-FAMILY TRANSCRIPTIONAL REGULATOR"/>
    <property type="match status" value="1"/>
</dbReference>
<feature type="DNA-binding region" description="H-T-H motif" evidence="2">
    <location>
        <begin position="31"/>
        <end position="50"/>
    </location>
</feature>
<evidence type="ECO:0000256" key="2">
    <source>
        <dbReference type="PROSITE-ProRule" id="PRU00335"/>
    </source>
</evidence>
<protein>
    <submittedName>
        <fullName evidence="4">TetR/AcrR family transcriptional regulator</fullName>
    </submittedName>
</protein>
<proteinExistence type="predicted"/>
<evidence type="ECO:0000313" key="5">
    <source>
        <dbReference type="Proteomes" id="UP001500984"/>
    </source>
</evidence>
<dbReference type="PROSITE" id="PS50977">
    <property type="entry name" value="HTH_TETR_2"/>
    <property type="match status" value="1"/>
</dbReference>
<feature type="domain" description="HTH tetR-type" evidence="3">
    <location>
        <begin position="8"/>
        <end position="68"/>
    </location>
</feature>
<dbReference type="InterPro" id="IPR009057">
    <property type="entry name" value="Homeodomain-like_sf"/>
</dbReference>
<accession>A0ABP5IPK1</accession>
<reference evidence="5" key="1">
    <citation type="journal article" date="2019" name="Int. J. Syst. Evol. Microbiol.">
        <title>The Global Catalogue of Microorganisms (GCM) 10K type strain sequencing project: providing services to taxonomists for standard genome sequencing and annotation.</title>
        <authorList>
            <consortium name="The Broad Institute Genomics Platform"/>
            <consortium name="The Broad Institute Genome Sequencing Center for Infectious Disease"/>
            <person name="Wu L."/>
            <person name="Ma J."/>
        </authorList>
    </citation>
    <scope>NUCLEOTIDE SEQUENCE [LARGE SCALE GENOMIC DNA]</scope>
    <source>
        <strain evidence="5">JCM 15900</strain>
    </source>
</reference>
<keyword evidence="5" id="KW-1185">Reference proteome</keyword>
<dbReference type="InterPro" id="IPR050624">
    <property type="entry name" value="HTH-type_Tx_Regulator"/>
</dbReference>
<dbReference type="PRINTS" id="PR00455">
    <property type="entry name" value="HTHTETR"/>
</dbReference>